<comment type="caution">
    <text evidence="1">The sequence shown here is derived from an EMBL/GenBank/DDBJ whole genome shotgun (WGS) entry which is preliminary data.</text>
</comment>
<accession>A0A2H0WQU0</accession>
<evidence type="ECO:0000313" key="1">
    <source>
        <dbReference type="EMBL" id="PIS14308.1"/>
    </source>
</evidence>
<reference evidence="2" key="1">
    <citation type="submission" date="2017-09" db="EMBL/GenBank/DDBJ databases">
        <title>Depth-based differentiation of microbial function through sediment-hosted aquifers and enrichment of novel symbionts in the deep terrestrial subsurface.</title>
        <authorList>
            <person name="Probst A.J."/>
            <person name="Ladd B."/>
            <person name="Jarett J.K."/>
            <person name="Geller-Mcgrath D.E."/>
            <person name="Sieber C.M.K."/>
            <person name="Emerson J.B."/>
            <person name="Anantharaman K."/>
            <person name="Thomas B.C."/>
            <person name="Malmstrom R."/>
            <person name="Stieglmeier M."/>
            <person name="Klingl A."/>
            <person name="Woyke T."/>
            <person name="Ryan C.M."/>
            <person name="Banfield J.F."/>
        </authorList>
    </citation>
    <scope>NUCLEOTIDE SEQUENCE [LARGE SCALE GENOMIC DNA]</scope>
</reference>
<gene>
    <name evidence="1" type="ORF">COT64_03320</name>
</gene>
<organism evidence="1 2">
    <name type="scientific">Candidatus Shapirobacteria bacterium CG09_land_8_20_14_0_10_39_12</name>
    <dbReference type="NCBI Taxonomy" id="1974885"/>
    <lineage>
        <taxon>Bacteria</taxon>
        <taxon>Candidatus Shapironibacteriota</taxon>
    </lineage>
</organism>
<dbReference type="PANTHER" id="PTHR43075:SF1">
    <property type="entry name" value="FORMATE LYASE ACTIVATING ENZYME, PUTATIVE (AFU_ORTHOLOGUE AFUA_2G15630)-RELATED"/>
    <property type="match status" value="1"/>
</dbReference>
<dbReference type="InterPro" id="IPR040085">
    <property type="entry name" value="MJ0674-like"/>
</dbReference>
<dbReference type="PANTHER" id="PTHR43075">
    <property type="entry name" value="FORMATE LYASE ACTIVATING ENZYME, PUTATIVE (AFU_ORTHOLOGUE AFUA_2G15630)-RELATED"/>
    <property type="match status" value="1"/>
</dbReference>
<dbReference type="AlphaFoldDB" id="A0A2H0WQU0"/>
<evidence type="ECO:0000313" key="2">
    <source>
        <dbReference type="Proteomes" id="UP000230775"/>
    </source>
</evidence>
<protein>
    <submittedName>
        <fullName evidence="1">Radical SAM protein</fullName>
    </submittedName>
</protein>
<sequence>ADEKLAIKYSNAPGYPELAKEGILEMQRQVGDLVVDENGIAKKGLVIRHLILPGLLKNTKECLKFIRSISDNIHLSLMSQYNPTYKTTDFPEINRTLTREEYDEVKKMAEELGFKNGWIQEFDQSVKCLNPDFIKQNPFSN</sequence>
<feature type="non-terminal residue" evidence="1">
    <location>
        <position position="1"/>
    </location>
</feature>
<name>A0A2H0WQU0_9BACT</name>
<proteinExistence type="predicted"/>
<dbReference type="EMBL" id="PEZI01000070">
    <property type="protein sequence ID" value="PIS14308.1"/>
    <property type="molecule type" value="Genomic_DNA"/>
</dbReference>
<dbReference type="Proteomes" id="UP000230775">
    <property type="component" value="Unassembled WGS sequence"/>
</dbReference>